<reference evidence="3 4" key="1">
    <citation type="journal article" date="2024" name="Int. J. Syst. Evol. Microbiol.">
        <title>Paenibacillus hexagrammi sp. nov., a novel bacterium isolated from the gut content of Hexagrammos agrammus.</title>
        <authorList>
            <person name="Jung H.K."/>
            <person name="Kim D.G."/>
            <person name="Zin H."/>
            <person name="Park J."/>
            <person name="Jung H."/>
            <person name="Kim Y.O."/>
            <person name="Kong H.J."/>
            <person name="Kim J.W."/>
            <person name="Kim Y.S."/>
        </authorList>
    </citation>
    <scope>NUCLEOTIDE SEQUENCE [LARGE SCALE GENOMIC DNA]</scope>
    <source>
        <strain evidence="3 4">YPD9-1</strain>
    </source>
</reference>
<dbReference type="RefSeq" id="WP_235121414.1">
    <property type="nucleotide sequence ID" value="NZ_CP090978.1"/>
</dbReference>
<sequence length="104" mass="11619">MYEHLVVFKFNTALTASQQQELLNQLLDFQGRIPGILDMSAGLNVTEETENVHGYTLGLRVTFDSLESLRSYGPHPVHQAFVQSLDGLLENVVVVDYPKINSSL</sequence>
<keyword evidence="4" id="KW-1185">Reference proteome</keyword>
<dbReference type="PANTHER" id="PTHR33178">
    <property type="match status" value="1"/>
</dbReference>
<evidence type="ECO:0000259" key="2">
    <source>
        <dbReference type="PROSITE" id="PS51502"/>
    </source>
</evidence>
<dbReference type="SUPFAM" id="SSF54909">
    <property type="entry name" value="Dimeric alpha+beta barrel"/>
    <property type="match status" value="1"/>
</dbReference>
<name>A0ABY3SLL1_9BACL</name>
<dbReference type="InterPro" id="IPR011008">
    <property type="entry name" value="Dimeric_a/b-barrel"/>
</dbReference>
<evidence type="ECO:0000256" key="1">
    <source>
        <dbReference type="ARBA" id="ARBA00011738"/>
    </source>
</evidence>
<dbReference type="InterPro" id="IPR013097">
    <property type="entry name" value="Dabb"/>
</dbReference>
<dbReference type="PROSITE" id="PS51502">
    <property type="entry name" value="S_R_A_B_BARREL"/>
    <property type="match status" value="1"/>
</dbReference>
<protein>
    <submittedName>
        <fullName evidence="3">Dabb family protein</fullName>
    </submittedName>
</protein>
<dbReference type="EMBL" id="CP090978">
    <property type="protein sequence ID" value="UJF34841.1"/>
    <property type="molecule type" value="Genomic_DNA"/>
</dbReference>
<evidence type="ECO:0000313" key="3">
    <source>
        <dbReference type="EMBL" id="UJF34841.1"/>
    </source>
</evidence>
<dbReference type="SMART" id="SM00886">
    <property type="entry name" value="Dabb"/>
    <property type="match status" value="1"/>
</dbReference>
<dbReference type="Proteomes" id="UP001649230">
    <property type="component" value="Chromosome"/>
</dbReference>
<gene>
    <name evidence="3" type="ORF">L0M14_06705</name>
</gene>
<dbReference type="Gene3D" id="3.30.70.100">
    <property type="match status" value="1"/>
</dbReference>
<proteinExistence type="predicted"/>
<evidence type="ECO:0000313" key="4">
    <source>
        <dbReference type="Proteomes" id="UP001649230"/>
    </source>
</evidence>
<dbReference type="InterPro" id="IPR044662">
    <property type="entry name" value="HS1/DABB1-like"/>
</dbReference>
<dbReference type="Pfam" id="PF07876">
    <property type="entry name" value="Dabb"/>
    <property type="match status" value="1"/>
</dbReference>
<dbReference type="PANTHER" id="PTHR33178:SF10">
    <property type="entry name" value="STRESS-RESPONSE A_B BARREL DOMAIN-CONTAINING PROTEIN"/>
    <property type="match status" value="1"/>
</dbReference>
<accession>A0ABY3SLL1</accession>
<feature type="domain" description="Stress-response A/B barrel" evidence="2">
    <location>
        <begin position="2"/>
        <end position="97"/>
    </location>
</feature>
<organism evidence="3 4">
    <name type="scientific">Paenibacillus hexagrammi</name>
    <dbReference type="NCBI Taxonomy" id="2908839"/>
    <lineage>
        <taxon>Bacteria</taxon>
        <taxon>Bacillati</taxon>
        <taxon>Bacillota</taxon>
        <taxon>Bacilli</taxon>
        <taxon>Bacillales</taxon>
        <taxon>Paenibacillaceae</taxon>
        <taxon>Paenibacillus</taxon>
    </lineage>
</organism>
<comment type="subunit">
    <text evidence="1">Homodimer.</text>
</comment>